<keyword evidence="3" id="KW-1185">Reference proteome</keyword>
<dbReference type="CDD" id="cd01948">
    <property type="entry name" value="EAL"/>
    <property type="match status" value="1"/>
</dbReference>
<organism evidence="2 3">
    <name type="scientific">Mesobacillus zeae</name>
    <dbReference type="NCBI Taxonomy" id="1917180"/>
    <lineage>
        <taxon>Bacteria</taxon>
        <taxon>Bacillati</taxon>
        <taxon>Bacillota</taxon>
        <taxon>Bacilli</taxon>
        <taxon>Bacillales</taxon>
        <taxon>Bacillaceae</taxon>
        <taxon>Mesobacillus</taxon>
    </lineage>
</organism>
<evidence type="ECO:0000313" key="2">
    <source>
        <dbReference type="EMBL" id="RID88132.1"/>
    </source>
</evidence>
<dbReference type="InterPro" id="IPR035919">
    <property type="entry name" value="EAL_sf"/>
</dbReference>
<dbReference type="InterPro" id="IPR001633">
    <property type="entry name" value="EAL_dom"/>
</dbReference>
<dbReference type="Gene3D" id="1.20.5.170">
    <property type="match status" value="1"/>
</dbReference>
<dbReference type="PANTHER" id="PTHR33121">
    <property type="entry name" value="CYCLIC DI-GMP PHOSPHODIESTERASE PDEF"/>
    <property type="match status" value="1"/>
</dbReference>
<dbReference type="InterPro" id="IPR018842">
    <property type="entry name" value="YkuI_C"/>
</dbReference>
<dbReference type="Pfam" id="PF10388">
    <property type="entry name" value="YkuI_C"/>
    <property type="match status" value="1"/>
</dbReference>
<dbReference type="InterPro" id="IPR050706">
    <property type="entry name" value="Cyclic-di-GMP_PDE-like"/>
</dbReference>
<accession>A0A398BDW8</accession>
<dbReference type="PANTHER" id="PTHR33121:SF82">
    <property type="entry name" value="SIGNAL TRANSDUCTION PROTEIN CONTAINING A EAL DOMAIN"/>
    <property type="match status" value="1"/>
</dbReference>
<name>A0A398BDW8_9BACI</name>
<dbReference type="Pfam" id="PF00563">
    <property type="entry name" value="EAL"/>
    <property type="match status" value="1"/>
</dbReference>
<comment type="caution">
    <text evidence="2">The sequence shown here is derived from an EMBL/GenBank/DDBJ whole genome shotgun (WGS) entry which is preliminary data.</text>
</comment>
<dbReference type="InterPro" id="IPR029151">
    <property type="entry name" value="Sensor-like_sf"/>
</dbReference>
<dbReference type="Gene3D" id="3.20.20.450">
    <property type="entry name" value="EAL domain"/>
    <property type="match status" value="1"/>
</dbReference>
<evidence type="ECO:0000313" key="3">
    <source>
        <dbReference type="Proteomes" id="UP000265816"/>
    </source>
</evidence>
<dbReference type="AlphaFoldDB" id="A0A398BDW8"/>
<dbReference type="Gene3D" id="3.30.450.20">
    <property type="entry name" value="PAS domain"/>
    <property type="match status" value="1"/>
</dbReference>
<dbReference type="EMBL" id="QWVT01000008">
    <property type="protein sequence ID" value="RID88132.1"/>
    <property type="molecule type" value="Genomic_DNA"/>
</dbReference>
<feature type="domain" description="EAL" evidence="1">
    <location>
        <begin position="1"/>
        <end position="249"/>
    </location>
</feature>
<dbReference type="Proteomes" id="UP000265816">
    <property type="component" value="Unassembled WGS sequence"/>
</dbReference>
<dbReference type="GO" id="GO:0071111">
    <property type="term" value="F:cyclic-guanylate-specific phosphodiesterase activity"/>
    <property type="evidence" value="ECO:0007669"/>
    <property type="project" value="InterPro"/>
</dbReference>
<gene>
    <name evidence="2" type="ORF">D1970_03010</name>
</gene>
<dbReference type="OrthoDB" id="1673646at2"/>
<dbReference type="SUPFAM" id="SSF141868">
    <property type="entry name" value="EAL domain-like"/>
    <property type="match status" value="1"/>
</dbReference>
<dbReference type="SUPFAM" id="SSF103190">
    <property type="entry name" value="Sensory domain-like"/>
    <property type="match status" value="1"/>
</dbReference>
<proteinExistence type="predicted"/>
<evidence type="ECO:0000259" key="1">
    <source>
        <dbReference type="PROSITE" id="PS50883"/>
    </source>
</evidence>
<reference evidence="2 3" key="1">
    <citation type="submission" date="2018-08" db="EMBL/GenBank/DDBJ databases">
        <title>Bacillus jemisoniae sp. nov., Bacillus chryseoplanitiae sp. nov., Bacillus resnikiae sp. nov., and Bacillus frankliniae sp. nov., isolated from Viking spacecraft and associated surfaces.</title>
        <authorList>
            <person name="Seuylemezian A."/>
            <person name="Vaishampayan P."/>
        </authorList>
    </citation>
    <scope>NUCLEOTIDE SEQUENCE [LARGE SCALE GENOMIC DNA]</scope>
    <source>
        <strain evidence="2 3">JJ-247</strain>
    </source>
</reference>
<dbReference type="PROSITE" id="PS50883">
    <property type="entry name" value="EAL"/>
    <property type="match status" value="1"/>
</dbReference>
<dbReference type="SMART" id="SM00052">
    <property type="entry name" value="EAL"/>
    <property type="match status" value="1"/>
</dbReference>
<protein>
    <submittedName>
        <fullName evidence="2">EAL domain-containing protein</fullName>
    </submittedName>
</protein>
<sequence>MDALDIMAGIDRVYPVFQPIFSADEHRVIGYEILGRFKLEDKSVSLGSFFQDEQVPVEFRLEADLAIVNIAFKKALQLEDHILLFINRDAEMLMADTEEKLLKLILSYEKKGISPSRIVLEISERNSMGEAGGLEHILNYYRAYGVKIAIDKLGTDSSNLDQINMLEPDILKVDLDALGNVAIGPAYQDILYSLSLLARKIGANLLFESIETVFQLQFAWKNGGRYYQGYYLKEPSADFVTGEVLKNQLKEECHSFIISEKKKIERLFILTSDLNRKLQELTMKYRKQKDDTQLLPLIGKELDGMAFRMYICDEDGFQDLPNLVENRGSWIFHHEHNRKNWSWRPYFLENIFKMRSEKRGFLSDRYNDIESGETIRTFSYPIGQERYLFIDLSPAFLNAREELF</sequence>